<keyword evidence="3" id="KW-1185">Reference proteome</keyword>
<gene>
    <name evidence="2" type="ORF">SAMN02745120_0972</name>
</gene>
<dbReference type="Proteomes" id="UP000243406">
    <property type="component" value="Unassembled WGS sequence"/>
</dbReference>
<protein>
    <submittedName>
        <fullName evidence="2">Uncharacterized protein</fullName>
    </submittedName>
</protein>
<dbReference type="EMBL" id="FUYN01000002">
    <property type="protein sequence ID" value="SKB35300.1"/>
    <property type="molecule type" value="Genomic_DNA"/>
</dbReference>
<name>A0A1T5AKB1_9FIRM</name>
<feature type="compositionally biased region" description="Polar residues" evidence="1">
    <location>
        <begin position="21"/>
        <end position="37"/>
    </location>
</feature>
<accession>A0A1T5AKB1</accession>
<evidence type="ECO:0000313" key="3">
    <source>
        <dbReference type="Proteomes" id="UP000243406"/>
    </source>
</evidence>
<dbReference type="RefSeq" id="WP_200805080.1">
    <property type="nucleotide sequence ID" value="NZ_FUYN01000002.1"/>
</dbReference>
<dbReference type="AlphaFoldDB" id="A0A1T5AKB1"/>
<evidence type="ECO:0000313" key="2">
    <source>
        <dbReference type="EMBL" id="SKB35300.1"/>
    </source>
</evidence>
<organism evidence="2 3">
    <name type="scientific">Acetoanaerobium noterae</name>
    <dbReference type="NCBI Taxonomy" id="745369"/>
    <lineage>
        <taxon>Bacteria</taxon>
        <taxon>Bacillati</taxon>
        <taxon>Bacillota</taxon>
        <taxon>Clostridia</taxon>
        <taxon>Peptostreptococcales</taxon>
        <taxon>Filifactoraceae</taxon>
        <taxon>Acetoanaerobium</taxon>
    </lineage>
</organism>
<reference evidence="3" key="1">
    <citation type="submission" date="2017-02" db="EMBL/GenBank/DDBJ databases">
        <authorList>
            <person name="Varghese N."/>
            <person name="Submissions S."/>
        </authorList>
    </citation>
    <scope>NUCLEOTIDE SEQUENCE [LARGE SCALE GENOMIC DNA]</scope>
    <source>
        <strain evidence="3">ATCC 35199</strain>
    </source>
</reference>
<feature type="compositionally biased region" description="Basic and acidic residues" evidence="1">
    <location>
        <begin position="8"/>
        <end position="17"/>
    </location>
</feature>
<sequence length="52" mass="5661">MSNTNIEQMKKLIEEKKKKSTQQGKAGSTTSKTNSGPSKGFKSMKRAGSLNK</sequence>
<proteinExistence type="predicted"/>
<evidence type="ECO:0000256" key="1">
    <source>
        <dbReference type="SAM" id="MobiDB-lite"/>
    </source>
</evidence>
<feature type="region of interest" description="Disordered" evidence="1">
    <location>
        <begin position="1"/>
        <end position="52"/>
    </location>
</feature>